<dbReference type="PANTHER" id="PTHR11878:SF65">
    <property type="entry name" value="NA_CA-EXCHANGE PROTEIN, ISOFORM G"/>
    <property type="match status" value="1"/>
</dbReference>
<evidence type="ECO:0000259" key="6">
    <source>
        <dbReference type="PROSITE" id="PS50268"/>
    </source>
</evidence>
<dbReference type="EMBL" id="JACIEF010000008">
    <property type="protein sequence ID" value="MBB4110695.1"/>
    <property type="molecule type" value="Genomic_DNA"/>
</dbReference>
<feature type="compositionally biased region" description="Polar residues" evidence="5">
    <location>
        <begin position="718"/>
        <end position="727"/>
    </location>
</feature>
<keyword evidence="1" id="KW-0732">Signal</keyword>
<evidence type="ECO:0000256" key="3">
    <source>
        <dbReference type="ARBA" id="ARBA00022837"/>
    </source>
</evidence>
<dbReference type="InterPro" id="IPR015919">
    <property type="entry name" value="Cadherin-like_sf"/>
</dbReference>
<dbReference type="Pfam" id="PF17963">
    <property type="entry name" value="Big_9"/>
    <property type="match status" value="1"/>
</dbReference>
<name>A0A7W6KFE6_9SPHI</name>
<dbReference type="Pfam" id="PF03160">
    <property type="entry name" value="Calx-beta"/>
    <property type="match status" value="4"/>
</dbReference>
<feature type="non-terminal residue" evidence="7">
    <location>
        <position position="727"/>
    </location>
</feature>
<dbReference type="GO" id="GO:0030001">
    <property type="term" value="P:metal ion transport"/>
    <property type="evidence" value="ECO:0007669"/>
    <property type="project" value="TreeGrafter"/>
</dbReference>
<keyword evidence="2" id="KW-0677">Repeat</keyword>
<dbReference type="RefSeq" id="WP_183768771.1">
    <property type="nucleotide sequence ID" value="NZ_JACIEF010000008.1"/>
</dbReference>
<dbReference type="InterPro" id="IPR010221">
    <property type="entry name" value="VCBS_dom"/>
</dbReference>
<proteinExistence type="predicted"/>
<dbReference type="GO" id="GO:0007156">
    <property type="term" value="P:homophilic cell adhesion via plasma membrane adhesion molecules"/>
    <property type="evidence" value="ECO:0007669"/>
    <property type="project" value="InterPro"/>
</dbReference>
<evidence type="ECO:0000256" key="4">
    <source>
        <dbReference type="ARBA" id="ARBA00023065"/>
    </source>
</evidence>
<dbReference type="GO" id="GO:0007154">
    <property type="term" value="P:cell communication"/>
    <property type="evidence" value="ECO:0007669"/>
    <property type="project" value="InterPro"/>
</dbReference>
<dbReference type="GO" id="GO:0005509">
    <property type="term" value="F:calcium ion binding"/>
    <property type="evidence" value="ECO:0007669"/>
    <property type="project" value="InterPro"/>
</dbReference>
<keyword evidence="4" id="KW-0813">Transport</keyword>
<feature type="domain" description="Cadherin" evidence="6">
    <location>
        <begin position="597"/>
        <end position="694"/>
    </location>
</feature>
<keyword evidence="4" id="KW-0406">Ion transport</keyword>
<accession>A0A7W6KFE6</accession>
<comment type="caution">
    <text evidence="7">The sequence shown here is derived from an EMBL/GenBank/DDBJ whole genome shotgun (WGS) entry which is preliminary data.</text>
</comment>
<dbReference type="GO" id="GO:0016020">
    <property type="term" value="C:membrane"/>
    <property type="evidence" value="ECO:0007669"/>
    <property type="project" value="InterPro"/>
</dbReference>
<dbReference type="NCBIfam" id="TIGR01965">
    <property type="entry name" value="VCBS_repeat"/>
    <property type="match status" value="1"/>
</dbReference>
<dbReference type="SMART" id="SM00237">
    <property type="entry name" value="Calx_beta"/>
    <property type="match status" value="5"/>
</dbReference>
<dbReference type="SUPFAM" id="SSF141072">
    <property type="entry name" value="CalX-like"/>
    <property type="match status" value="5"/>
</dbReference>
<dbReference type="Gene3D" id="2.60.40.2030">
    <property type="match status" value="5"/>
</dbReference>
<dbReference type="AlphaFoldDB" id="A0A7W6KFE6"/>
<keyword evidence="3" id="KW-0106">Calcium</keyword>
<evidence type="ECO:0000256" key="5">
    <source>
        <dbReference type="SAM" id="MobiDB-lite"/>
    </source>
</evidence>
<dbReference type="InterPro" id="IPR002126">
    <property type="entry name" value="Cadherin-like_dom"/>
</dbReference>
<evidence type="ECO:0000256" key="2">
    <source>
        <dbReference type="ARBA" id="ARBA00022737"/>
    </source>
</evidence>
<sequence length="727" mass="72376">DNIVEGTETVVATLTVSGNPTVTVSNTPATINITDNTTATVTVAATKDGAEPGTAGEFTFTLSNVSTTDTQIAYSVTGTATSGSDYTSIGTTVTIPAGQTSVRVSVSVLDDNIAEGTETVILTMAAATSNPSVTASTVPATVNITDNDTSVATITAGTSGSENGPVNGSFTVTLSNPSSQPTTITYTLGGTATEGSDYSAIVTKTITIPAGQTTGTITIPVLTDNIVEGTETVVATLTASGNPTVTVSNTPATINITDNTTATVTVAATKDGAEPGTAGEFTFTLSNVSTTDTQITYSVGGTATSGSDYTSIGTTVTIPAGQTSVRVSVPVLDDNIAEGTETVILTMAAATSNPSVTASTVPATVNITDNDTSVATITAGTSGSENGPVNGTFTVTLSNPSSTDTQITYTLGGTATEGSDYSAIVTKTITIPAGQTTGTITIPVLTDNIVEGTETVVATLTASGNPTVTVSNTPATINITDNTTATVTVAATKDGAEPGTAGEFTFTLSNVSTTDTQITYSVTGTATSGSDYTSIGTTVTIPAGQTSVRVSVPVLDDNIAEGTETVILTMAAATSNPSITASTVPATVNITDNRAPVATAPAITTNEDTPVNGIITASDPDGNPLTYTVTTPPAHGTLIVNPDGTYTYTPAPDYNGTDTFTVTVSDGKGGTVTVTVPVTINPVNDAPVATAPAIITNKNTPVNGNITASDADGDPLTFTVTTPPAHG</sequence>
<dbReference type="Proteomes" id="UP000532273">
    <property type="component" value="Unassembled WGS sequence"/>
</dbReference>
<dbReference type="InterPro" id="IPR003644">
    <property type="entry name" value="Calx_beta"/>
</dbReference>
<organism evidence="7 8">
    <name type="scientific">Pedobacter zeae</name>
    <dbReference type="NCBI Taxonomy" id="1737356"/>
    <lineage>
        <taxon>Bacteria</taxon>
        <taxon>Pseudomonadati</taxon>
        <taxon>Bacteroidota</taxon>
        <taxon>Sphingobacteriia</taxon>
        <taxon>Sphingobacteriales</taxon>
        <taxon>Sphingobacteriaceae</taxon>
        <taxon>Pedobacter</taxon>
    </lineage>
</organism>
<evidence type="ECO:0000313" key="8">
    <source>
        <dbReference type="Proteomes" id="UP000532273"/>
    </source>
</evidence>
<feature type="region of interest" description="Disordered" evidence="5">
    <location>
        <begin position="708"/>
        <end position="727"/>
    </location>
</feature>
<dbReference type="PROSITE" id="PS50268">
    <property type="entry name" value="CADHERIN_2"/>
    <property type="match status" value="1"/>
</dbReference>
<dbReference type="Gene3D" id="2.60.40.10">
    <property type="entry name" value="Immunoglobulins"/>
    <property type="match status" value="1"/>
</dbReference>
<reference evidence="7 8" key="1">
    <citation type="submission" date="2020-08" db="EMBL/GenBank/DDBJ databases">
        <title>Genomic Encyclopedia of Type Strains, Phase IV (KMG-IV): sequencing the most valuable type-strain genomes for metagenomic binning, comparative biology and taxonomic classification.</title>
        <authorList>
            <person name="Goeker M."/>
        </authorList>
    </citation>
    <scope>NUCLEOTIDE SEQUENCE [LARGE SCALE GENOMIC DNA]</scope>
    <source>
        <strain evidence="7 8">DSM 100774</strain>
    </source>
</reference>
<dbReference type="InterPro" id="IPR013783">
    <property type="entry name" value="Ig-like_fold"/>
</dbReference>
<dbReference type="PANTHER" id="PTHR11878">
    <property type="entry name" value="SODIUM/CALCIUM EXCHANGER"/>
    <property type="match status" value="1"/>
</dbReference>
<dbReference type="SUPFAM" id="SSF49313">
    <property type="entry name" value="Cadherin-like"/>
    <property type="match status" value="1"/>
</dbReference>
<evidence type="ECO:0000256" key="1">
    <source>
        <dbReference type="ARBA" id="ARBA00022729"/>
    </source>
</evidence>
<gene>
    <name evidence="7" type="ORF">GGQ60_004740</name>
</gene>
<dbReference type="InterPro" id="IPR038081">
    <property type="entry name" value="CalX-like_sf"/>
</dbReference>
<feature type="non-terminal residue" evidence="7">
    <location>
        <position position="1"/>
    </location>
</feature>
<protein>
    <submittedName>
        <fullName evidence="7">VCBS repeat-containing protein</fullName>
    </submittedName>
</protein>
<dbReference type="InterPro" id="IPR051171">
    <property type="entry name" value="CaCA"/>
</dbReference>
<evidence type="ECO:0000313" key="7">
    <source>
        <dbReference type="EMBL" id="MBB4110695.1"/>
    </source>
</evidence>